<dbReference type="AlphaFoldDB" id="A0A1K2IR93"/>
<reference evidence="1 2" key="1">
    <citation type="submission" date="2016-10" db="EMBL/GenBank/DDBJ databases">
        <authorList>
            <person name="de Groot N.N."/>
        </authorList>
    </citation>
    <scope>NUCLEOTIDE SEQUENCE [LARGE SCALE GENOMIC DNA]</scope>
    <source>
        <strain evidence="1 2">DSM 18180</strain>
    </source>
</reference>
<evidence type="ECO:0000313" key="2">
    <source>
        <dbReference type="Proteomes" id="UP000182544"/>
    </source>
</evidence>
<gene>
    <name evidence="1" type="ORF">SAMN05428642_1057</name>
</gene>
<proteinExistence type="predicted"/>
<protein>
    <submittedName>
        <fullName evidence="1">Uncharacterized protein</fullName>
    </submittedName>
</protein>
<dbReference type="EMBL" id="FPKV01000005">
    <property type="protein sequence ID" value="SFZ94704.1"/>
    <property type="molecule type" value="Genomic_DNA"/>
</dbReference>
<dbReference type="Proteomes" id="UP000182544">
    <property type="component" value="Unassembled WGS sequence"/>
</dbReference>
<organism evidence="1 2">
    <name type="scientific">Flaviramulus basaltis</name>
    <dbReference type="NCBI Taxonomy" id="369401"/>
    <lineage>
        <taxon>Bacteria</taxon>
        <taxon>Pseudomonadati</taxon>
        <taxon>Bacteroidota</taxon>
        <taxon>Flavobacteriia</taxon>
        <taxon>Flavobacteriales</taxon>
        <taxon>Flavobacteriaceae</taxon>
        <taxon>Flaviramulus</taxon>
    </lineage>
</organism>
<accession>A0A1K2IR93</accession>
<keyword evidence="2" id="KW-1185">Reference proteome</keyword>
<evidence type="ECO:0000313" key="1">
    <source>
        <dbReference type="EMBL" id="SFZ94704.1"/>
    </source>
</evidence>
<sequence>MRIRIEILVKDAKFGGVIEMDEIYFGGKARKKNKKE</sequence>
<name>A0A1K2IR93_9FLAO</name>